<keyword evidence="4" id="KW-1185">Reference proteome</keyword>
<dbReference type="GO" id="GO:0004190">
    <property type="term" value="F:aspartic-type endopeptidase activity"/>
    <property type="evidence" value="ECO:0007669"/>
    <property type="project" value="InterPro"/>
</dbReference>
<dbReference type="AlphaFoldDB" id="A0A1H3L3N6"/>
<gene>
    <name evidence="3" type="ORF">SAMN05444004_10276</name>
</gene>
<dbReference type="GO" id="GO:0016020">
    <property type="term" value="C:membrane"/>
    <property type="evidence" value="ECO:0007669"/>
    <property type="project" value="InterPro"/>
</dbReference>
<keyword evidence="1" id="KW-0472">Membrane</keyword>
<sequence>MELFSDLAITRMQALVFGLLTFPITVWIVWTDLFEMKIKNEAVLAMLAIFVFAGFFLMPFGDYAWRYLHFVVMLLICFALSATIGMGAGDAKYIAAVAPFIALDDTGSIALLYAIWSVLLLVGMFIARRSGRLRRAKPDWIWFSDDRKGYVPFGLALAPTVSSYFLFGYLAGGPRVQESLSLLP</sequence>
<feature type="transmembrane region" description="Helical" evidence="1">
    <location>
        <begin position="67"/>
        <end position="88"/>
    </location>
</feature>
<dbReference type="EMBL" id="FNPX01000002">
    <property type="protein sequence ID" value="SDY59033.1"/>
    <property type="molecule type" value="Genomic_DNA"/>
</dbReference>
<accession>A0A1H3L3N6</accession>
<keyword evidence="1" id="KW-0812">Transmembrane</keyword>
<evidence type="ECO:0000256" key="1">
    <source>
        <dbReference type="SAM" id="Phobius"/>
    </source>
</evidence>
<reference evidence="4" key="1">
    <citation type="submission" date="2016-10" db="EMBL/GenBank/DDBJ databases">
        <authorList>
            <person name="Varghese N."/>
            <person name="Submissions S."/>
        </authorList>
    </citation>
    <scope>NUCLEOTIDE SEQUENCE [LARGE SCALE GENOMIC DNA]</scope>
    <source>
        <strain evidence="4">DSM 100420</strain>
    </source>
</reference>
<evidence type="ECO:0000313" key="4">
    <source>
        <dbReference type="Proteomes" id="UP000198914"/>
    </source>
</evidence>
<dbReference type="Pfam" id="PF01478">
    <property type="entry name" value="Peptidase_A24"/>
    <property type="match status" value="1"/>
</dbReference>
<evidence type="ECO:0000313" key="3">
    <source>
        <dbReference type="EMBL" id="SDY59033.1"/>
    </source>
</evidence>
<feature type="domain" description="Prepilin type IV endopeptidase peptidase" evidence="2">
    <location>
        <begin position="21"/>
        <end position="118"/>
    </location>
</feature>
<dbReference type="Gene3D" id="1.20.120.1220">
    <property type="match status" value="1"/>
</dbReference>
<protein>
    <submittedName>
        <fullName evidence="3">Prepilin peptidase CpaA</fullName>
    </submittedName>
</protein>
<feature type="transmembrane region" description="Helical" evidence="1">
    <location>
        <begin position="12"/>
        <end position="30"/>
    </location>
</feature>
<dbReference type="Proteomes" id="UP000198914">
    <property type="component" value="Unassembled WGS sequence"/>
</dbReference>
<feature type="transmembrane region" description="Helical" evidence="1">
    <location>
        <begin position="149"/>
        <end position="171"/>
    </location>
</feature>
<name>A0A1H3L3N6_9RHOB</name>
<feature type="transmembrane region" description="Helical" evidence="1">
    <location>
        <begin position="42"/>
        <end position="60"/>
    </location>
</feature>
<feature type="transmembrane region" description="Helical" evidence="1">
    <location>
        <begin position="108"/>
        <end position="128"/>
    </location>
</feature>
<dbReference type="InterPro" id="IPR000045">
    <property type="entry name" value="Prepilin_IV_endopep_pep"/>
</dbReference>
<dbReference type="OrthoDB" id="7709484at2"/>
<organism evidence="3 4">
    <name type="scientific">Jannaschia faecimaris</name>
    <dbReference type="NCBI Taxonomy" id="1244108"/>
    <lineage>
        <taxon>Bacteria</taxon>
        <taxon>Pseudomonadati</taxon>
        <taxon>Pseudomonadota</taxon>
        <taxon>Alphaproteobacteria</taxon>
        <taxon>Rhodobacterales</taxon>
        <taxon>Roseobacteraceae</taxon>
        <taxon>Jannaschia</taxon>
    </lineage>
</organism>
<evidence type="ECO:0000259" key="2">
    <source>
        <dbReference type="Pfam" id="PF01478"/>
    </source>
</evidence>
<keyword evidence="1" id="KW-1133">Transmembrane helix</keyword>
<dbReference type="STRING" id="1244108.SAMN05444004_10276"/>
<proteinExistence type="predicted"/>